<feature type="non-terminal residue" evidence="1">
    <location>
        <position position="57"/>
    </location>
</feature>
<protein>
    <recommendedName>
        <fullName evidence="3">Nidogen G2 beta-barrel domain-containing protein</fullName>
    </recommendedName>
</protein>
<proteinExistence type="predicted"/>
<dbReference type="Proteomes" id="UP000054244">
    <property type="component" value="Unassembled WGS sequence"/>
</dbReference>
<dbReference type="EMBL" id="KL390372">
    <property type="protein sequence ID" value="KFP91398.1"/>
    <property type="molecule type" value="Genomic_DNA"/>
</dbReference>
<name>A0A091NNP5_APAVI</name>
<accession>A0A091NNP5</accession>
<reference evidence="1 2" key="1">
    <citation type="submission" date="2014-04" db="EMBL/GenBank/DDBJ databases">
        <title>Genome evolution of avian class.</title>
        <authorList>
            <person name="Zhang G."/>
            <person name="Li C."/>
        </authorList>
    </citation>
    <scope>NUCLEOTIDE SEQUENCE [LARGE SCALE GENOMIC DNA]</scope>
    <source>
        <strain evidence="1">BGI_N311</strain>
    </source>
</reference>
<evidence type="ECO:0000313" key="2">
    <source>
        <dbReference type="Proteomes" id="UP000054244"/>
    </source>
</evidence>
<feature type="non-terminal residue" evidence="1">
    <location>
        <position position="1"/>
    </location>
</feature>
<gene>
    <name evidence="1" type="ORF">N311_07863</name>
</gene>
<dbReference type="AlphaFoldDB" id="A0A091NNP5"/>
<evidence type="ECO:0000313" key="1">
    <source>
        <dbReference type="EMBL" id="KFP91398.1"/>
    </source>
</evidence>
<sequence length="57" mass="6776">NGFKQQESRFRLEEIIRRKLFALRVVKHWNRLPREVTDTPSLKAFKVRLVGALSNLI</sequence>
<evidence type="ECO:0008006" key="3">
    <source>
        <dbReference type="Google" id="ProtNLM"/>
    </source>
</evidence>
<organism evidence="1 2">
    <name type="scientific">Apaloderma vittatum</name>
    <name type="common">Bar-tailed trogon</name>
    <dbReference type="NCBI Taxonomy" id="57397"/>
    <lineage>
        <taxon>Eukaryota</taxon>
        <taxon>Metazoa</taxon>
        <taxon>Chordata</taxon>
        <taxon>Craniata</taxon>
        <taxon>Vertebrata</taxon>
        <taxon>Euteleostomi</taxon>
        <taxon>Archelosauria</taxon>
        <taxon>Archosauria</taxon>
        <taxon>Dinosauria</taxon>
        <taxon>Saurischia</taxon>
        <taxon>Theropoda</taxon>
        <taxon>Coelurosauria</taxon>
        <taxon>Aves</taxon>
        <taxon>Neognathae</taxon>
        <taxon>Neoaves</taxon>
        <taxon>Telluraves</taxon>
        <taxon>Coraciimorphae</taxon>
        <taxon>Trogoniformes</taxon>
        <taxon>Trogonidae</taxon>
        <taxon>Apaloderma</taxon>
    </lineage>
</organism>
<keyword evidence="2" id="KW-1185">Reference proteome</keyword>